<organism evidence="2 3">
    <name type="scientific">Exophiala dermatitidis</name>
    <name type="common">Black yeast-like fungus</name>
    <name type="synonym">Wangiella dermatitidis</name>
    <dbReference type="NCBI Taxonomy" id="5970"/>
    <lineage>
        <taxon>Eukaryota</taxon>
        <taxon>Fungi</taxon>
        <taxon>Dikarya</taxon>
        <taxon>Ascomycota</taxon>
        <taxon>Pezizomycotina</taxon>
        <taxon>Eurotiomycetes</taxon>
        <taxon>Chaetothyriomycetidae</taxon>
        <taxon>Chaetothyriales</taxon>
        <taxon>Herpotrichiellaceae</taxon>
        <taxon>Exophiala</taxon>
    </lineage>
</organism>
<feature type="compositionally biased region" description="Low complexity" evidence="1">
    <location>
        <begin position="319"/>
        <end position="331"/>
    </location>
</feature>
<dbReference type="GO" id="GO:0000447">
    <property type="term" value="P:endonucleolytic cleavage in ITS1 to separate SSU-rRNA from 5.8S rRNA and LSU-rRNA from tricistronic rRNA transcript (SSU-rRNA, 5.8S rRNA, LSU-rRNA)"/>
    <property type="evidence" value="ECO:0007669"/>
    <property type="project" value="TreeGrafter"/>
</dbReference>
<evidence type="ECO:0000313" key="3">
    <source>
        <dbReference type="Proteomes" id="UP001161757"/>
    </source>
</evidence>
<dbReference type="GO" id="GO:0001682">
    <property type="term" value="P:tRNA 5'-leader removal"/>
    <property type="evidence" value="ECO:0007669"/>
    <property type="project" value="InterPro"/>
</dbReference>
<feature type="compositionally biased region" description="Polar residues" evidence="1">
    <location>
        <begin position="379"/>
        <end position="389"/>
    </location>
</feature>
<reference evidence="2" key="1">
    <citation type="submission" date="2023-01" db="EMBL/GenBank/DDBJ databases">
        <title>Exophiala dermititidis isolated from Cystic Fibrosis Patient.</title>
        <authorList>
            <person name="Kurbessoian T."/>
            <person name="Crocker A."/>
            <person name="Murante D."/>
            <person name="Hogan D.A."/>
            <person name="Stajich J.E."/>
        </authorList>
    </citation>
    <scope>NUCLEOTIDE SEQUENCE</scope>
    <source>
        <strain evidence="2">Ex8</strain>
    </source>
</reference>
<dbReference type="AlphaFoldDB" id="A0AAN6ITQ6"/>
<dbReference type="GO" id="GO:0030681">
    <property type="term" value="C:multimeric ribonuclease P complex"/>
    <property type="evidence" value="ECO:0007669"/>
    <property type="project" value="TreeGrafter"/>
</dbReference>
<dbReference type="PANTHER" id="PTHR15396:SF1">
    <property type="entry name" value="RIBONUCLEASE P PROTEIN SUBUNIT P40"/>
    <property type="match status" value="1"/>
</dbReference>
<accession>A0AAN6ITQ6</accession>
<sequence>MQAVLFPSETLQSAPSPKIHFSTGSLPSYVSADPAQAPTKKAPWKQVRDVGFVRSVTVVVPGEMYRAIFPRDESGEIGVSKLRLRYAKVIMKLEDVLSGDFFTEYVKRGNILMLSEGQPGVDNVFSLKDGVLRLELGKEVYERTGLQGTTVRSGGRKHIKSRFLVEYNLRLPSMLHGKKGFERLVWAARNVLNHSVQWLFVDLRDDHSGRDLTGPITAYHPTVVEATPRVRELAHVVGVPKTLSDPAALTTTTNTTNTTPAVASTKVPEDVQESILDLFEYIDMLALGSPRLDVSDHVDPFISRYRVSDQDQDQDTHTHAAAAAGSSSSTTTSKTIQVMTLTWTGLIPTEWILELLCEVIKRSRKSRRESKDRPRPSETPTEQQDTVSASTSWLALSVTAHKTQTVGGRVDGYTVILQPDTGDNNHDYDDDMSNGDGDIVGDNDNEMDYHTSPQSLQNQSQSQSQSQEGKRPRPSEKAETDNGNSKRLRRNEDGNGNGTTTTPTSSLHLHRHGFYRYICAEYVDSLV</sequence>
<feature type="compositionally biased region" description="Acidic residues" evidence="1">
    <location>
        <begin position="428"/>
        <end position="446"/>
    </location>
</feature>
<dbReference type="GO" id="GO:0004526">
    <property type="term" value="F:ribonuclease P activity"/>
    <property type="evidence" value="ECO:0007669"/>
    <property type="project" value="TreeGrafter"/>
</dbReference>
<protein>
    <submittedName>
        <fullName evidence="2">Uncharacterized protein</fullName>
    </submittedName>
</protein>
<comment type="caution">
    <text evidence="2">The sequence shown here is derived from an EMBL/GenBank/DDBJ whole genome shotgun (WGS) entry which is preliminary data.</text>
</comment>
<dbReference type="PANTHER" id="PTHR15396">
    <property type="entry name" value="RIBONUCLEASE P PROTEIN SUBUNIT P40"/>
    <property type="match status" value="1"/>
</dbReference>
<feature type="compositionally biased region" description="Basic and acidic residues" evidence="1">
    <location>
        <begin position="468"/>
        <end position="480"/>
    </location>
</feature>
<gene>
    <name evidence="2" type="ORF">HRR80_005744</name>
</gene>
<feature type="compositionally biased region" description="Basic and acidic residues" evidence="1">
    <location>
        <begin position="308"/>
        <end position="318"/>
    </location>
</feature>
<proteinExistence type="predicted"/>
<dbReference type="InterPro" id="IPR013893">
    <property type="entry name" value="RNase_P_Rpp40"/>
</dbReference>
<feature type="region of interest" description="Disordered" evidence="1">
    <location>
        <begin position="363"/>
        <end position="389"/>
    </location>
</feature>
<feature type="region of interest" description="Disordered" evidence="1">
    <location>
        <begin position="417"/>
        <end position="506"/>
    </location>
</feature>
<dbReference type="Pfam" id="PF08584">
    <property type="entry name" value="Ribonuc_P_40"/>
    <property type="match status" value="1"/>
</dbReference>
<dbReference type="GO" id="GO:0000172">
    <property type="term" value="C:ribonuclease MRP complex"/>
    <property type="evidence" value="ECO:0007669"/>
    <property type="project" value="TreeGrafter"/>
</dbReference>
<name>A0AAN6ITQ6_EXODE</name>
<dbReference type="Proteomes" id="UP001161757">
    <property type="component" value="Unassembled WGS sequence"/>
</dbReference>
<dbReference type="GO" id="GO:0000171">
    <property type="term" value="F:ribonuclease MRP activity"/>
    <property type="evidence" value="ECO:0007669"/>
    <property type="project" value="TreeGrafter"/>
</dbReference>
<evidence type="ECO:0000313" key="2">
    <source>
        <dbReference type="EMBL" id="KAJ8990257.1"/>
    </source>
</evidence>
<evidence type="ECO:0000256" key="1">
    <source>
        <dbReference type="SAM" id="MobiDB-lite"/>
    </source>
</evidence>
<dbReference type="EMBL" id="JAJGCB010000011">
    <property type="protein sequence ID" value="KAJ8990257.1"/>
    <property type="molecule type" value="Genomic_DNA"/>
</dbReference>
<feature type="compositionally biased region" description="Low complexity" evidence="1">
    <location>
        <begin position="452"/>
        <end position="467"/>
    </location>
</feature>
<feature type="region of interest" description="Disordered" evidence="1">
    <location>
        <begin position="308"/>
        <end position="331"/>
    </location>
</feature>